<proteinExistence type="predicted"/>
<dbReference type="EMBL" id="JBJKFK010001306">
    <property type="protein sequence ID" value="KAL3313437.1"/>
    <property type="molecule type" value="Genomic_DNA"/>
</dbReference>
<dbReference type="AlphaFoldDB" id="A0ABD2Q2R3"/>
<protein>
    <recommendedName>
        <fullName evidence="3">MHC class I antigen</fullName>
    </recommendedName>
</protein>
<dbReference type="Proteomes" id="UP001626550">
    <property type="component" value="Unassembled WGS sequence"/>
</dbReference>
<comment type="caution">
    <text evidence="1">The sequence shown here is derived from an EMBL/GenBank/DDBJ whole genome shotgun (WGS) entry which is preliminary data.</text>
</comment>
<keyword evidence="2" id="KW-1185">Reference proteome</keyword>
<evidence type="ECO:0000313" key="2">
    <source>
        <dbReference type="Proteomes" id="UP001626550"/>
    </source>
</evidence>
<reference evidence="1 2" key="1">
    <citation type="submission" date="2024-11" db="EMBL/GenBank/DDBJ databases">
        <title>Adaptive evolution of stress response genes in parasites aligns with host niche diversity.</title>
        <authorList>
            <person name="Hahn C."/>
            <person name="Resl P."/>
        </authorList>
    </citation>
    <scope>NUCLEOTIDE SEQUENCE [LARGE SCALE GENOMIC DNA]</scope>
    <source>
        <strain evidence="1">EGGRZ-B1_66</strain>
        <tissue evidence="1">Body</tissue>
    </source>
</reference>
<gene>
    <name evidence="1" type="ORF">Ciccas_007963</name>
</gene>
<evidence type="ECO:0000313" key="1">
    <source>
        <dbReference type="EMBL" id="KAL3313437.1"/>
    </source>
</evidence>
<name>A0ABD2Q2R3_9PLAT</name>
<sequence>MYLRGHTCLDSWETFMQFVGTGVSFLHQESTFRRTELHEIWASQHWPDQLVWKPRQQRQQRSRYQNRRRDTASGAVGVLLRSPVPREDGAVHTDLLVHEPDVVRVPALIRHVTDQATGLRTRRDLTHKLSMTTIFPTWWMIFL</sequence>
<evidence type="ECO:0008006" key="3">
    <source>
        <dbReference type="Google" id="ProtNLM"/>
    </source>
</evidence>
<accession>A0ABD2Q2R3</accession>
<organism evidence="1 2">
    <name type="scientific">Cichlidogyrus casuarinus</name>
    <dbReference type="NCBI Taxonomy" id="1844966"/>
    <lineage>
        <taxon>Eukaryota</taxon>
        <taxon>Metazoa</taxon>
        <taxon>Spiralia</taxon>
        <taxon>Lophotrochozoa</taxon>
        <taxon>Platyhelminthes</taxon>
        <taxon>Monogenea</taxon>
        <taxon>Monopisthocotylea</taxon>
        <taxon>Dactylogyridea</taxon>
        <taxon>Ancyrocephalidae</taxon>
        <taxon>Cichlidogyrus</taxon>
    </lineage>
</organism>